<dbReference type="InterPro" id="IPR003961">
    <property type="entry name" value="FN3_dom"/>
</dbReference>
<dbReference type="EMBL" id="CP017641">
    <property type="protein sequence ID" value="APZ92743.1"/>
    <property type="molecule type" value="Genomic_DNA"/>
</dbReference>
<reference evidence="2 3" key="1">
    <citation type="journal article" date="2016" name="Front. Microbiol.">
        <title>Fuerstia marisgermanicae gen. nov., sp. nov., an Unusual Member of the Phylum Planctomycetes from the German Wadden Sea.</title>
        <authorList>
            <person name="Kohn T."/>
            <person name="Heuer A."/>
            <person name="Jogler M."/>
            <person name="Vollmers J."/>
            <person name="Boedeker C."/>
            <person name="Bunk B."/>
            <person name="Rast P."/>
            <person name="Borchert D."/>
            <person name="Glockner I."/>
            <person name="Freese H.M."/>
            <person name="Klenk H.P."/>
            <person name="Overmann J."/>
            <person name="Kaster A.K."/>
            <person name="Rohde M."/>
            <person name="Wiegand S."/>
            <person name="Jogler C."/>
        </authorList>
    </citation>
    <scope>NUCLEOTIDE SEQUENCE [LARGE SCALE GENOMIC DNA]</scope>
    <source>
        <strain evidence="2 3">NH11</strain>
    </source>
</reference>
<accession>A0A1P8WFC3</accession>
<gene>
    <name evidence="2" type="ORF">Fuma_02355</name>
</gene>
<dbReference type="CDD" id="cd00063">
    <property type="entry name" value="FN3"/>
    <property type="match status" value="2"/>
</dbReference>
<feature type="domain" description="Fibronectin type-III" evidence="1">
    <location>
        <begin position="422"/>
        <end position="515"/>
    </location>
</feature>
<keyword evidence="3" id="KW-1185">Reference proteome</keyword>
<evidence type="ECO:0000313" key="2">
    <source>
        <dbReference type="EMBL" id="APZ92743.1"/>
    </source>
</evidence>
<dbReference type="OrthoDB" id="9811934at2"/>
<dbReference type="PROSITE" id="PS50853">
    <property type="entry name" value="FN3"/>
    <property type="match status" value="1"/>
</dbReference>
<organism evidence="2 3">
    <name type="scientific">Fuerstiella marisgermanici</name>
    <dbReference type="NCBI Taxonomy" id="1891926"/>
    <lineage>
        <taxon>Bacteria</taxon>
        <taxon>Pseudomonadati</taxon>
        <taxon>Planctomycetota</taxon>
        <taxon>Planctomycetia</taxon>
        <taxon>Planctomycetales</taxon>
        <taxon>Planctomycetaceae</taxon>
        <taxon>Fuerstiella</taxon>
    </lineage>
</organism>
<dbReference type="RefSeq" id="WP_077024321.1">
    <property type="nucleotide sequence ID" value="NZ_CP017641.1"/>
</dbReference>
<dbReference type="AlphaFoldDB" id="A0A1P8WFC3"/>
<evidence type="ECO:0000259" key="1">
    <source>
        <dbReference type="PROSITE" id="PS50853"/>
    </source>
</evidence>
<sequence>MSRRRKSRSPKIAIESLEARALLCATFDLIHYGAETFDEFTWPSSESAAAYEVWLNDAETNQLAYREDGLTAPELNLESIDDGDYFAWIQDENADGNGPWRERQRIRIVNGQLIGTAGLLQWQPMAGAETYEVWISKDGLRVDRVSGLTSNSYQLPAMDDGSYDYWIQREDSDGRGDWNTKLSFEVQSGGLVITTSPGTLTWNADDASYSYEIWISAKDSNERVAGSKGLASAAFEVPALEDGAYDVWIRDENSDGSGTWRSKKSFVVDAGQLNATPTVGTLEWEADAGAISYDIWISAWGTTSRIAGEAGLTEAEYRVPDLDAGAYDYWIRANNSDGAGAWSKRESFVVHDGTLSVAGSVGELTWAADPDALSYDIWIKGESSDRNIVSESGIDSPSTEVGYLIDGTYYYWVRTNTAKDSVWSDQRVFRVSNGELLTSSGYLYWGHEADAFSYEISVEEVGDGGREVFQQSGITETQIDIPLLADGQYQFRIQYENRAGKGSWSDFNLFAVEDGRVQRFQNGSFGTVVSGIAFSNGFNCTANANEPVTLHL</sequence>
<dbReference type="Gene3D" id="2.60.40.10">
    <property type="entry name" value="Immunoglobulins"/>
    <property type="match status" value="5"/>
</dbReference>
<protein>
    <recommendedName>
        <fullName evidence="1">Fibronectin type-III domain-containing protein</fullName>
    </recommendedName>
</protein>
<dbReference type="InterPro" id="IPR013783">
    <property type="entry name" value="Ig-like_fold"/>
</dbReference>
<dbReference type="InterPro" id="IPR036116">
    <property type="entry name" value="FN3_sf"/>
</dbReference>
<dbReference type="Proteomes" id="UP000187735">
    <property type="component" value="Chromosome"/>
</dbReference>
<evidence type="ECO:0000313" key="3">
    <source>
        <dbReference type="Proteomes" id="UP000187735"/>
    </source>
</evidence>
<proteinExistence type="predicted"/>
<dbReference type="SUPFAM" id="SSF49265">
    <property type="entry name" value="Fibronectin type III"/>
    <property type="match status" value="2"/>
</dbReference>
<dbReference type="KEGG" id="fmr:Fuma_02355"/>
<name>A0A1P8WFC3_9PLAN</name>